<evidence type="ECO:0000256" key="1">
    <source>
        <dbReference type="ARBA" id="ARBA00004442"/>
    </source>
</evidence>
<dbReference type="EMBL" id="FQZT01000011">
    <property type="protein sequence ID" value="SHJ61351.1"/>
    <property type="molecule type" value="Genomic_DNA"/>
</dbReference>
<dbReference type="AlphaFoldDB" id="A0A1M6KR14"/>
<sequence length="612" mass="68844">MKGAKASTKKFSACFADVLPHHGWVIYTKGDMKLLIVIFSLVCFSLSQAQAKGLSLIIEADQPEIQKFLETGLTAPEVLSTEQQTNKRWLRYYQKQLPQLVEDIMQPLGYFNSKTGSQMTHPSPGQQVLTVQVSAGEPIRISQLDLKMAGPGTGDEKVLTLLQAFPLKPDDVLRQDLYEQGKALLIEDIVGHGFLDAHFTAHQIRVHLEDYQAEITLHLETGPRYTFGPTSFSSDSSYPQRFLSRFLSHREGETFSHEKLGKTQLNLINADLFQKVTVSPQREQATAEQIPISIDLQPAPRHQWRPGIGYGTDSGARVSLRYRDLNLFRNGHELKGDLLLAQYQQSLVTTYIIPDLDRLDSQTQLRVGFDREESDSYLSRELFSEAEYQRALRNRLLGALFIRLTQEYSEIGGEETRAQMLLPGVRLQWRSRESQQAGQPGVYVSVELKGAQDSLLSDTSLLQLKAQASSRFPISKTLFALIRLQGGTTWHNDPLRELPASLRFFAGGDRSVRGYGYQALGPEDTDGDVVGGKHLLVGNFELEQRLTEKWGSAIFYDLGNAFNSFADYDLAQGAGIGVRRYTPIGPIRLDLARQIGQSRPRWRLHLSIGFDW</sequence>
<dbReference type="InterPro" id="IPR035243">
    <property type="entry name" value="TamA_POTRA_Dom_1"/>
</dbReference>
<feature type="domain" description="TamA POTRA" evidence="11">
    <location>
        <begin position="79"/>
        <end position="134"/>
    </location>
</feature>
<feature type="domain" description="Bacterial surface antigen (D15)" evidence="10">
    <location>
        <begin position="326"/>
        <end position="612"/>
    </location>
</feature>
<proteinExistence type="inferred from homology"/>
<comment type="similarity">
    <text evidence="2">Belongs to the TamA family.</text>
</comment>
<protein>
    <recommendedName>
        <fullName evidence="3">Translocation and assembly module subunit TamA</fullName>
    </recommendedName>
    <alternativeName>
        <fullName evidence="8">Autotransporter assembly factor TamA</fullName>
    </alternativeName>
</protein>
<dbReference type="InterPro" id="IPR000184">
    <property type="entry name" value="Bac_surfAg_D15"/>
</dbReference>
<gene>
    <name evidence="12" type="ORF">SAMN02745165_02766</name>
</gene>
<dbReference type="PANTHER" id="PTHR12815:SF47">
    <property type="entry name" value="TRANSLOCATION AND ASSEMBLY MODULE SUBUNIT TAMA"/>
    <property type="match status" value="1"/>
</dbReference>
<dbReference type="Pfam" id="PF01103">
    <property type="entry name" value="Omp85"/>
    <property type="match status" value="1"/>
</dbReference>
<evidence type="ECO:0000259" key="11">
    <source>
        <dbReference type="Pfam" id="PF17243"/>
    </source>
</evidence>
<name>A0A1M6KR14_MALRU</name>
<evidence type="ECO:0000259" key="10">
    <source>
        <dbReference type="Pfam" id="PF01103"/>
    </source>
</evidence>
<organism evidence="12 13">
    <name type="scientific">Malonomonas rubra DSM 5091</name>
    <dbReference type="NCBI Taxonomy" id="1122189"/>
    <lineage>
        <taxon>Bacteria</taxon>
        <taxon>Pseudomonadati</taxon>
        <taxon>Thermodesulfobacteriota</taxon>
        <taxon>Desulfuromonadia</taxon>
        <taxon>Desulfuromonadales</taxon>
        <taxon>Geopsychrobacteraceae</taxon>
        <taxon>Malonomonas</taxon>
    </lineage>
</organism>
<evidence type="ECO:0000256" key="4">
    <source>
        <dbReference type="ARBA" id="ARBA00022692"/>
    </source>
</evidence>
<keyword evidence="13" id="KW-1185">Reference proteome</keyword>
<evidence type="ECO:0000313" key="13">
    <source>
        <dbReference type="Proteomes" id="UP000184171"/>
    </source>
</evidence>
<comment type="subcellular location">
    <subcellularLocation>
        <location evidence="1">Cell outer membrane</location>
    </subcellularLocation>
</comment>
<keyword evidence="4" id="KW-0812">Transmembrane</keyword>
<keyword evidence="5" id="KW-0732">Signal</keyword>
<keyword evidence="7" id="KW-0998">Cell outer membrane</keyword>
<dbReference type="Gene3D" id="3.10.20.310">
    <property type="entry name" value="membrane protein fhac"/>
    <property type="match status" value="3"/>
</dbReference>
<evidence type="ECO:0000256" key="5">
    <source>
        <dbReference type="ARBA" id="ARBA00022729"/>
    </source>
</evidence>
<accession>A0A1M6KR14</accession>
<evidence type="ECO:0000313" key="12">
    <source>
        <dbReference type="EMBL" id="SHJ61351.1"/>
    </source>
</evidence>
<dbReference type="Proteomes" id="UP000184171">
    <property type="component" value="Unassembled WGS sequence"/>
</dbReference>
<dbReference type="PANTHER" id="PTHR12815">
    <property type="entry name" value="SORTING AND ASSEMBLY MACHINERY SAMM50 PROTEIN FAMILY MEMBER"/>
    <property type="match status" value="1"/>
</dbReference>
<reference evidence="12 13" key="1">
    <citation type="submission" date="2016-11" db="EMBL/GenBank/DDBJ databases">
        <authorList>
            <person name="Jaros S."/>
            <person name="Januszkiewicz K."/>
            <person name="Wedrychowicz H."/>
        </authorList>
    </citation>
    <scope>NUCLEOTIDE SEQUENCE [LARGE SCALE GENOMIC DNA]</scope>
    <source>
        <strain evidence="12 13">DSM 5091</strain>
    </source>
</reference>
<dbReference type="Gene3D" id="2.40.160.50">
    <property type="entry name" value="membrane protein fhac: a member of the omp85/tpsb transporter family"/>
    <property type="match status" value="1"/>
</dbReference>
<dbReference type="Pfam" id="PF17243">
    <property type="entry name" value="POTRA_TamA_1"/>
    <property type="match status" value="1"/>
</dbReference>
<evidence type="ECO:0000256" key="3">
    <source>
        <dbReference type="ARBA" id="ARBA00015419"/>
    </source>
</evidence>
<evidence type="ECO:0000256" key="9">
    <source>
        <dbReference type="ARBA" id="ARBA00093548"/>
    </source>
</evidence>
<evidence type="ECO:0000256" key="7">
    <source>
        <dbReference type="ARBA" id="ARBA00023237"/>
    </source>
</evidence>
<keyword evidence="6" id="KW-0472">Membrane</keyword>
<dbReference type="GO" id="GO:0009279">
    <property type="term" value="C:cell outer membrane"/>
    <property type="evidence" value="ECO:0007669"/>
    <property type="project" value="UniProtKB-SubCell"/>
</dbReference>
<evidence type="ECO:0000256" key="8">
    <source>
        <dbReference type="ARBA" id="ARBA00033063"/>
    </source>
</evidence>
<comment type="subunit">
    <text evidence="9">Interacts with TamB to form the translocation and assembly module (TAM).</text>
</comment>
<evidence type="ECO:0000256" key="2">
    <source>
        <dbReference type="ARBA" id="ARBA00010248"/>
    </source>
</evidence>
<evidence type="ECO:0000256" key="6">
    <source>
        <dbReference type="ARBA" id="ARBA00023136"/>
    </source>
</evidence>
<dbReference type="STRING" id="1122189.SAMN02745165_02766"/>
<dbReference type="InterPro" id="IPR039910">
    <property type="entry name" value="D15-like"/>
</dbReference>